<evidence type="ECO:0000313" key="1">
    <source>
        <dbReference type="EMBL" id="KAH3791609.1"/>
    </source>
</evidence>
<comment type="caution">
    <text evidence="1">The sequence shown here is derived from an EMBL/GenBank/DDBJ whole genome shotgun (WGS) entry which is preliminary data.</text>
</comment>
<dbReference type="EMBL" id="JAIWYP010000007">
    <property type="protein sequence ID" value="KAH3791609.1"/>
    <property type="molecule type" value="Genomic_DNA"/>
</dbReference>
<gene>
    <name evidence="1" type="ORF">DPMN_145098</name>
</gene>
<organism evidence="1 2">
    <name type="scientific">Dreissena polymorpha</name>
    <name type="common">Zebra mussel</name>
    <name type="synonym">Mytilus polymorpha</name>
    <dbReference type="NCBI Taxonomy" id="45954"/>
    <lineage>
        <taxon>Eukaryota</taxon>
        <taxon>Metazoa</taxon>
        <taxon>Spiralia</taxon>
        <taxon>Lophotrochozoa</taxon>
        <taxon>Mollusca</taxon>
        <taxon>Bivalvia</taxon>
        <taxon>Autobranchia</taxon>
        <taxon>Heteroconchia</taxon>
        <taxon>Euheterodonta</taxon>
        <taxon>Imparidentia</taxon>
        <taxon>Neoheterodontei</taxon>
        <taxon>Myida</taxon>
        <taxon>Dreissenoidea</taxon>
        <taxon>Dreissenidae</taxon>
        <taxon>Dreissena</taxon>
    </lineage>
</organism>
<reference evidence="1" key="2">
    <citation type="submission" date="2020-11" db="EMBL/GenBank/DDBJ databases">
        <authorList>
            <person name="McCartney M.A."/>
            <person name="Auch B."/>
            <person name="Kono T."/>
            <person name="Mallez S."/>
            <person name="Becker A."/>
            <person name="Gohl D.M."/>
            <person name="Silverstein K.A.T."/>
            <person name="Koren S."/>
            <person name="Bechman K.B."/>
            <person name="Herman A."/>
            <person name="Abrahante J.E."/>
            <person name="Garbe J."/>
        </authorList>
    </citation>
    <scope>NUCLEOTIDE SEQUENCE</scope>
    <source>
        <strain evidence="1">Duluth1</strain>
        <tissue evidence="1">Whole animal</tissue>
    </source>
</reference>
<sequence>MKTSTDQKRNGIHRTPWKQFDDLDFSDDLAFLPQCPKQTKENATMVYDNSARLSLTTNRVRQGVQNQSIQRHTAITVQGDALEEVDSFNYLGKFLKTRQRTDEDVRTHIGLARTAFHIRENT</sequence>
<name>A0A9D4F5C8_DREPO</name>
<proteinExistence type="predicted"/>
<keyword evidence="2" id="KW-1185">Reference proteome</keyword>
<evidence type="ECO:0000313" key="2">
    <source>
        <dbReference type="Proteomes" id="UP000828390"/>
    </source>
</evidence>
<dbReference type="AlphaFoldDB" id="A0A9D4F5C8"/>
<dbReference type="Proteomes" id="UP000828390">
    <property type="component" value="Unassembled WGS sequence"/>
</dbReference>
<reference evidence="1" key="1">
    <citation type="journal article" date="2019" name="bioRxiv">
        <title>The Genome of the Zebra Mussel, Dreissena polymorpha: A Resource for Invasive Species Research.</title>
        <authorList>
            <person name="McCartney M.A."/>
            <person name="Auch B."/>
            <person name="Kono T."/>
            <person name="Mallez S."/>
            <person name="Zhang Y."/>
            <person name="Obille A."/>
            <person name="Becker A."/>
            <person name="Abrahante J.E."/>
            <person name="Garbe J."/>
            <person name="Badalamenti J.P."/>
            <person name="Herman A."/>
            <person name="Mangelson H."/>
            <person name="Liachko I."/>
            <person name="Sullivan S."/>
            <person name="Sone E.D."/>
            <person name="Koren S."/>
            <person name="Silverstein K.A.T."/>
            <person name="Beckman K.B."/>
            <person name="Gohl D.M."/>
        </authorList>
    </citation>
    <scope>NUCLEOTIDE SEQUENCE</scope>
    <source>
        <strain evidence="1">Duluth1</strain>
        <tissue evidence="1">Whole animal</tissue>
    </source>
</reference>
<accession>A0A9D4F5C8</accession>
<protein>
    <submittedName>
        <fullName evidence="1">Uncharacterized protein</fullName>
    </submittedName>
</protein>